<reference evidence="1 2" key="1">
    <citation type="submission" date="2015-07" db="EMBL/GenBank/DDBJ databases">
        <title>The genome of Pseudoloma neurophilia, a relevant intracellular parasite of the zebrafish.</title>
        <authorList>
            <person name="Ndikumana S."/>
            <person name="Pelin A."/>
            <person name="Sanders J."/>
            <person name="Corradi N."/>
        </authorList>
    </citation>
    <scope>NUCLEOTIDE SEQUENCE [LARGE SCALE GENOMIC DNA]</scope>
    <source>
        <strain evidence="1 2">MK1</strain>
    </source>
</reference>
<dbReference type="Proteomes" id="UP000051530">
    <property type="component" value="Unassembled WGS sequence"/>
</dbReference>
<evidence type="ECO:0000313" key="2">
    <source>
        <dbReference type="Proteomes" id="UP000051530"/>
    </source>
</evidence>
<dbReference type="EMBL" id="LGUB01000200">
    <property type="protein sequence ID" value="KRH93840.1"/>
    <property type="molecule type" value="Genomic_DNA"/>
</dbReference>
<gene>
    <name evidence="1" type="ORF">M153_5330003325</name>
</gene>
<organism evidence="1 2">
    <name type="scientific">Pseudoloma neurophilia</name>
    <dbReference type="NCBI Taxonomy" id="146866"/>
    <lineage>
        <taxon>Eukaryota</taxon>
        <taxon>Fungi</taxon>
        <taxon>Fungi incertae sedis</taxon>
        <taxon>Microsporidia</taxon>
        <taxon>Pseudoloma</taxon>
    </lineage>
</organism>
<comment type="caution">
    <text evidence="1">The sequence shown here is derived from an EMBL/GenBank/DDBJ whole genome shotgun (WGS) entry which is preliminary data.</text>
</comment>
<sequence>MEKSILNFCPFFEEFYNSLLKNQNILRIFRKCKKSDMLLHCYH</sequence>
<proteinExistence type="predicted"/>
<keyword evidence="2" id="KW-1185">Reference proteome</keyword>
<evidence type="ECO:0000313" key="1">
    <source>
        <dbReference type="EMBL" id="KRH93840.1"/>
    </source>
</evidence>
<protein>
    <submittedName>
        <fullName evidence="1">Uncharacterized protein</fullName>
    </submittedName>
</protein>
<dbReference type="AlphaFoldDB" id="A0A0R0M4N3"/>
<accession>A0A0R0M4N3</accession>
<name>A0A0R0M4N3_9MICR</name>
<dbReference type="VEuPathDB" id="MicrosporidiaDB:M153_5330003325"/>